<dbReference type="AlphaFoldDB" id="A0AAP3BDG6"/>
<reference evidence="1" key="1">
    <citation type="submission" date="2022-11" db="EMBL/GenBank/DDBJ databases">
        <title>Genomic repertoires linked with pathogenic potency of arthritogenic Prevotella copri isolated from the gut of rheumatoid arthritis patients.</title>
        <authorList>
            <person name="Nii T."/>
            <person name="Maeda Y."/>
            <person name="Motooka D."/>
            <person name="Naito M."/>
            <person name="Matsumoto Y."/>
            <person name="Ogawa T."/>
            <person name="Oguro-Igashira E."/>
            <person name="Kishikawa T."/>
            <person name="Yamashita M."/>
            <person name="Koizumi S."/>
            <person name="Kurakawa T."/>
            <person name="Okumura R."/>
            <person name="Kayama H."/>
            <person name="Murakami M."/>
            <person name="Sakaguchi T."/>
            <person name="Das B."/>
            <person name="Nakamura S."/>
            <person name="Okada Y."/>
            <person name="Kumanogoh A."/>
            <person name="Takeda K."/>
        </authorList>
    </citation>
    <scope>NUCLEOTIDE SEQUENCE</scope>
    <source>
        <strain evidence="1">F3-75</strain>
    </source>
</reference>
<proteinExistence type="predicted"/>
<protein>
    <submittedName>
        <fullName evidence="1">Uncharacterized protein</fullName>
    </submittedName>
</protein>
<name>A0AAP3BDG6_9BACT</name>
<evidence type="ECO:0000313" key="2">
    <source>
        <dbReference type="Proteomes" id="UP001209344"/>
    </source>
</evidence>
<dbReference type="RefSeq" id="WP_264966339.1">
    <property type="nucleotide sequence ID" value="NZ_JAPDVK010000003.1"/>
</dbReference>
<organism evidence="1 2">
    <name type="scientific">Segatella copri</name>
    <dbReference type="NCBI Taxonomy" id="165179"/>
    <lineage>
        <taxon>Bacteria</taxon>
        <taxon>Pseudomonadati</taxon>
        <taxon>Bacteroidota</taxon>
        <taxon>Bacteroidia</taxon>
        <taxon>Bacteroidales</taxon>
        <taxon>Prevotellaceae</taxon>
        <taxon>Segatella</taxon>
    </lineage>
</organism>
<comment type="caution">
    <text evidence="1">The sequence shown here is derived from an EMBL/GenBank/DDBJ whole genome shotgun (WGS) entry which is preliminary data.</text>
</comment>
<sequence>MKSYVPLFTTLHHSSPLFTFGLRTELNRMLALFGWGLKPLFYVPQIYTDFQGKRLRVKSGEEWRKLFTRASF</sequence>
<dbReference type="Proteomes" id="UP001209344">
    <property type="component" value="Unassembled WGS sequence"/>
</dbReference>
<gene>
    <name evidence="1" type="ORF">ONT16_10265</name>
</gene>
<accession>A0AAP3BDG6</accession>
<dbReference type="EMBL" id="JAPDVK010000003">
    <property type="protein sequence ID" value="MCW4128628.1"/>
    <property type="molecule type" value="Genomic_DNA"/>
</dbReference>
<evidence type="ECO:0000313" key="1">
    <source>
        <dbReference type="EMBL" id="MCW4128628.1"/>
    </source>
</evidence>